<proteinExistence type="predicted"/>
<evidence type="ECO:0000313" key="1">
    <source>
        <dbReference type="EMBL" id="CAH2045187.1"/>
    </source>
</evidence>
<sequence length="68" mass="7529">MVPSSQSLEARCLDSIDSRHCRFRLAPGARSAGPGAVMDDWKRGACPPLRFALQESSRKFLKALQQLI</sequence>
<feature type="non-terminal residue" evidence="1">
    <location>
        <position position="1"/>
    </location>
</feature>
<name>A0ABN8I093_9NEOP</name>
<dbReference type="EMBL" id="OW152828">
    <property type="protein sequence ID" value="CAH2045187.1"/>
    <property type="molecule type" value="Genomic_DNA"/>
</dbReference>
<dbReference type="Proteomes" id="UP000837857">
    <property type="component" value="Chromosome 16"/>
</dbReference>
<organism evidence="1 2">
    <name type="scientific">Iphiclides podalirius</name>
    <name type="common">scarce swallowtail</name>
    <dbReference type="NCBI Taxonomy" id="110791"/>
    <lineage>
        <taxon>Eukaryota</taxon>
        <taxon>Metazoa</taxon>
        <taxon>Ecdysozoa</taxon>
        <taxon>Arthropoda</taxon>
        <taxon>Hexapoda</taxon>
        <taxon>Insecta</taxon>
        <taxon>Pterygota</taxon>
        <taxon>Neoptera</taxon>
        <taxon>Endopterygota</taxon>
        <taxon>Lepidoptera</taxon>
        <taxon>Glossata</taxon>
        <taxon>Ditrysia</taxon>
        <taxon>Papilionoidea</taxon>
        <taxon>Papilionidae</taxon>
        <taxon>Papilioninae</taxon>
        <taxon>Iphiclides</taxon>
    </lineage>
</organism>
<keyword evidence="2" id="KW-1185">Reference proteome</keyword>
<accession>A0ABN8I093</accession>
<reference evidence="1" key="1">
    <citation type="submission" date="2022-03" db="EMBL/GenBank/DDBJ databases">
        <authorList>
            <person name="Martin H S."/>
        </authorList>
    </citation>
    <scope>NUCLEOTIDE SEQUENCE</scope>
</reference>
<gene>
    <name evidence="1" type="ORF">IPOD504_LOCUS4972</name>
</gene>
<protein>
    <submittedName>
        <fullName evidence="1">Uncharacterized protein</fullName>
    </submittedName>
</protein>
<evidence type="ECO:0000313" key="2">
    <source>
        <dbReference type="Proteomes" id="UP000837857"/>
    </source>
</evidence>